<reference evidence="1 2" key="1">
    <citation type="journal article" date="2018" name="Nat. Genet.">
        <title>The Rosa genome provides new insights in the design of modern roses.</title>
        <authorList>
            <person name="Bendahmane M."/>
        </authorList>
    </citation>
    <scope>NUCLEOTIDE SEQUENCE [LARGE SCALE GENOMIC DNA]</scope>
    <source>
        <strain evidence="2">cv. Old Blush</strain>
    </source>
</reference>
<protein>
    <submittedName>
        <fullName evidence="1">Uncharacterized protein</fullName>
    </submittedName>
</protein>
<proteinExistence type="predicted"/>
<dbReference type="AlphaFoldDB" id="A0A2P6PGP1"/>
<comment type="caution">
    <text evidence="1">The sequence shown here is derived from an EMBL/GenBank/DDBJ whole genome shotgun (WGS) entry which is preliminary data.</text>
</comment>
<accession>A0A2P6PGP1</accession>
<dbReference type="Proteomes" id="UP000238479">
    <property type="component" value="Chromosome 7"/>
</dbReference>
<evidence type="ECO:0000313" key="2">
    <source>
        <dbReference type="Proteomes" id="UP000238479"/>
    </source>
</evidence>
<keyword evidence="2" id="KW-1185">Reference proteome</keyword>
<sequence>MLMQNTRAVHQMIRSAHGEDRAVLVSILEGSLRTKRIRRTGEDQFLIVPEAKPNSFLSG</sequence>
<evidence type="ECO:0000313" key="1">
    <source>
        <dbReference type="EMBL" id="PRQ21105.1"/>
    </source>
</evidence>
<dbReference type="EMBL" id="PDCK01000045">
    <property type="protein sequence ID" value="PRQ21105.1"/>
    <property type="molecule type" value="Genomic_DNA"/>
</dbReference>
<dbReference type="Gramene" id="PRQ21105">
    <property type="protein sequence ID" value="PRQ21105"/>
    <property type="gene ID" value="RchiOBHm_Chr7g0235481"/>
</dbReference>
<name>A0A2P6PGP1_ROSCH</name>
<organism evidence="1 2">
    <name type="scientific">Rosa chinensis</name>
    <name type="common">China rose</name>
    <dbReference type="NCBI Taxonomy" id="74649"/>
    <lineage>
        <taxon>Eukaryota</taxon>
        <taxon>Viridiplantae</taxon>
        <taxon>Streptophyta</taxon>
        <taxon>Embryophyta</taxon>
        <taxon>Tracheophyta</taxon>
        <taxon>Spermatophyta</taxon>
        <taxon>Magnoliopsida</taxon>
        <taxon>eudicotyledons</taxon>
        <taxon>Gunneridae</taxon>
        <taxon>Pentapetalae</taxon>
        <taxon>rosids</taxon>
        <taxon>fabids</taxon>
        <taxon>Rosales</taxon>
        <taxon>Rosaceae</taxon>
        <taxon>Rosoideae</taxon>
        <taxon>Rosoideae incertae sedis</taxon>
        <taxon>Rosa</taxon>
    </lineage>
</organism>
<gene>
    <name evidence="1" type="ORF">RchiOBHm_Chr7g0235481</name>
</gene>